<reference evidence="2" key="1">
    <citation type="submission" date="2021-01" db="EMBL/GenBank/DDBJ databases">
        <authorList>
            <person name="Zahm M."/>
            <person name="Roques C."/>
            <person name="Cabau C."/>
            <person name="Klopp C."/>
            <person name="Donnadieu C."/>
            <person name="Jouanno E."/>
            <person name="Lampietro C."/>
            <person name="Louis A."/>
            <person name="Herpin A."/>
            <person name="Echchiki A."/>
            <person name="Berthelot C."/>
            <person name="Parey E."/>
            <person name="Roest-Crollius H."/>
            <person name="Braasch I."/>
            <person name="Postlethwait J."/>
            <person name="Bobe J."/>
            <person name="Montfort J."/>
            <person name="Bouchez O."/>
            <person name="Begum T."/>
            <person name="Mejri S."/>
            <person name="Adams A."/>
            <person name="Chen W.-J."/>
            <person name="Guiguen Y."/>
        </authorList>
    </citation>
    <scope>NUCLEOTIDE SEQUENCE</scope>
    <source>
        <strain evidence="2">YG-15Mar2019-1</strain>
        <tissue evidence="2">Brain</tissue>
    </source>
</reference>
<gene>
    <name evidence="2" type="ORF">MATL_G00193030</name>
</gene>
<dbReference type="Proteomes" id="UP001046870">
    <property type="component" value="Chromosome 17"/>
</dbReference>
<sequence length="163" mass="18477">MAEPLPSTACTQHIAEGQRTMAPAHRLLATVALLAAVLTECSCSVIPVKEITECFKTEFSAARKKNCRFNADCEDEKTTDAIKTCLLYGFDLIFQDSTYHMKNDYDTYRLVECAIEECFEGVKAYRRRQRGRPTEVLSGFAEPVYHCLLAVRECVVSETMWDE</sequence>
<evidence type="ECO:0000313" key="3">
    <source>
        <dbReference type="Proteomes" id="UP001046870"/>
    </source>
</evidence>
<organism evidence="2 3">
    <name type="scientific">Megalops atlanticus</name>
    <name type="common">Tarpon</name>
    <name type="synonym">Clupea gigantea</name>
    <dbReference type="NCBI Taxonomy" id="7932"/>
    <lineage>
        <taxon>Eukaryota</taxon>
        <taxon>Metazoa</taxon>
        <taxon>Chordata</taxon>
        <taxon>Craniata</taxon>
        <taxon>Vertebrata</taxon>
        <taxon>Euteleostomi</taxon>
        <taxon>Actinopterygii</taxon>
        <taxon>Neopterygii</taxon>
        <taxon>Teleostei</taxon>
        <taxon>Elopiformes</taxon>
        <taxon>Megalopidae</taxon>
        <taxon>Megalops</taxon>
    </lineage>
</organism>
<proteinExistence type="predicted"/>
<name>A0A9D3PJ37_MEGAT</name>
<feature type="chain" id="PRO_5039608984" evidence="1">
    <location>
        <begin position="44"/>
        <end position="163"/>
    </location>
</feature>
<protein>
    <submittedName>
        <fullName evidence="2">Uncharacterized protein</fullName>
    </submittedName>
</protein>
<dbReference type="EMBL" id="JAFDVH010000017">
    <property type="protein sequence ID" value="KAG7461605.1"/>
    <property type="molecule type" value="Genomic_DNA"/>
</dbReference>
<keyword evidence="3" id="KW-1185">Reference proteome</keyword>
<keyword evidence="1" id="KW-0732">Signal</keyword>
<feature type="signal peptide" evidence="1">
    <location>
        <begin position="1"/>
        <end position="43"/>
    </location>
</feature>
<dbReference type="OrthoDB" id="10311251at2759"/>
<dbReference type="AlphaFoldDB" id="A0A9D3PJ37"/>
<comment type="caution">
    <text evidence="2">The sequence shown here is derived from an EMBL/GenBank/DDBJ whole genome shotgun (WGS) entry which is preliminary data.</text>
</comment>
<accession>A0A9D3PJ37</accession>
<evidence type="ECO:0000313" key="2">
    <source>
        <dbReference type="EMBL" id="KAG7461605.1"/>
    </source>
</evidence>
<evidence type="ECO:0000256" key="1">
    <source>
        <dbReference type="SAM" id="SignalP"/>
    </source>
</evidence>